<keyword evidence="2" id="KW-0378">Hydrolase</keyword>
<feature type="non-terminal residue" evidence="2">
    <location>
        <position position="1"/>
    </location>
</feature>
<sequence length="153" mass="17686">NRGNHQSKVEKYREARSKRRALEKAKKLEILKNQPPEEENPLKNEFKEVNYNIPPENPINAKVGNHQSLPFDDLINQDNFDEVLDLTSAFQELTTTNFIKVNDKVIREHSVKATETTKPFSQSQHLPSLATKNLKFNKGASKEEFQERLENGQ</sequence>
<name>M3JT92_CANMX</name>
<keyword evidence="2" id="KW-0067">ATP-binding</keyword>
<evidence type="ECO:0000313" key="3">
    <source>
        <dbReference type="Proteomes" id="UP000011777"/>
    </source>
</evidence>
<feature type="compositionally biased region" description="Polar residues" evidence="1">
    <location>
        <begin position="114"/>
        <end position="126"/>
    </location>
</feature>
<dbReference type="GO" id="GO:0004386">
    <property type="term" value="F:helicase activity"/>
    <property type="evidence" value="ECO:0007669"/>
    <property type="project" value="UniProtKB-KW"/>
</dbReference>
<dbReference type="HOGENOM" id="CLU_1717561_0_0_1"/>
<feature type="compositionally biased region" description="Basic and acidic residues" evidence="1">
    <location>
        <begin position="7"/>
        <end position="20"/>
    </location>
</feature>
<evidence type="ECO:0000256" key="1">
    <source>
        <dbReference type="SAM" id="MobiDB-lite"/>
    </source>
</evidence>
<dbReference type="Proteomes" id="UP000011777">
    <property type="component" value="Unassembled WGS sequence"/>
</dbReference>
<keyword evidence="2" id="KW-0547">Nucleotide-binding</keyword>
<feature type="region of interest" description="Disordered" evidence="1">
    <location>
        <begin position="114"/>
        <end position="137"/>
    </location>
</feature>
<reference evidence="2 3" key="1">
    <citation type="submission" date="2013-02" db="EMBL/GenBank/DDBJ databases">
        <title>Genome sequence of Candida maltosa Xu316, a potential industrial strain for xylitol and ethanol production.</title>
        <authorList>
            <person name="Yu J."/>
            <person name="Wang Q."/>
            <person name="Geng X."/>
            <person name="Bao W."/>
            <person name="He P."/>
            <person name="Cai J."/>
        </authorList>
    </citation>
    <scope>NUCLEOTIDE SEQUENCE [LARGE SCALE GENOMIC DNA]</scope>
    <source>
        <strain evidence="3">Xu316</strain>
    </source>
</reference>
<gene>
    <name evidence="2" type="ORF">G210_4276</name>
</gene>
<feature type="region of interest" description="Disordered" evidence="1">
    <location>
        <begin position="1"/>
        <end position="20"/>
    </location>
</feature>
<proteinExistence type="predicted"/>
<keyword evidence="3" id="KW-1185">Reference proteome</keyword>
<keyword evidence="2" id="KW-0347">Helicase</keyword>
<comment type="caution">
    <text evidence="2">The sequence shown here is derived from an EMBL/GenBank/DDBJ whole genome shotgun (WGS) entry which is preliminary data.</text>
</comment>
<organism evidence="2 3">
    <name type="scientific">Candida maltosa (strain Xu316)</name>
    <name type="common">Yeast</name>
    <dbReference type="NCBI Taxonomy" id="1245528"/>
    <lineage>
        <taxon>Eukaryota</taxon>
        <taxon>Fungi</taxon>
        <taxon>Dikarya</taxon>
        <taxon>Ascomycota</taxon>
        <taxon>Saccharomycotina</taxon>
        <taxon>Pichiomycetes</taxon>
        <taxon>Debaryomycetaceae</taxon>
        <taxon>Candida/Lodderomyces clade</taxon>
        <taxon>Candida</taxon>
    </lineage>
</organism>
<dbReference type="EMBL" id="AOGT01002440">
    <property type="protein sequence ID" value="EMG45539.1"/>
    <property type="molecule type" value="Genomic_DNA"/>
</dbReference>
<dbReference type="AlphaFoldDB" id="M3JT92"/>
<evidence type="ECO:0000313" key="2">
    <source>
        <dbReference type="EMBL" id="EMG45539.1"/>
    </source>
</evidence>
<protein>
    <submittedName>
        <fullName evidence="2">Putative helicase</fullName>
    </submittedName>
</protein>
<accession>M3JT92</accession>